<evidence type="ECO:0000256" key="2">
    <source>
        <dbReference type="ARBA" id="ARBA00022801"/>
    </source>
</evidence>
<keyword evidence="2" id="KW-0378">Hydrolase</keyword>
<name>A0A176WG15_MARPO</name>
<keyword evidence="1" id="KW-0479">Metal-binding</keyword>
<dbReference type="SUPFAM" id="SSF53098">
    <property type="entry name" value="Ribonuclease H-like"/>
    <property type="match status" value="1"/>
</dbReference>
<dbReference type="InterPro" id="IPR012337">
    <property type="entry name" value="RNaseH-like_sf"/>
</dbReference>
<dbReference type="InterPro" id="IPR043502">
    <property type="entry name" value="DNA/RNA_pol_sf"/>
</dbReference>
<dbReference type="PANTHER" id="PTHR42648:SF28">
    <property type="entry name" value="TRANSPOSON-ENCODED PROTEIN WITH RIBONUCLEASE H-LIKE AND RETROVIRUS ZINC FINGER-LIKE DOMAINS"/>
    <property type="match status" value="1"/>
</dbReference>
<evidence type="ECO:0000313" key="4">
    <source>
        <dbReference type="EMBL" id="OAE31541.1"/>
    </source>
</evidence>
<gene>
    <name evidence="4" type="ORF">AXG93_3415s1010</name>
</gene>
<dbReference type="Pfam" id="PF07727">
    <property type="entry name" value="RVT_2"/>
    <property type="match status" value="1"/>
</dbReference>
<dbReference type="Proteomes" id="UP000077202">
    <property type="component" value="Unassembled WGS sequence"/>
</dbReference>
<dbReference type="Gene3D" id="3.30.420.10">
    <property type="entry name" value="Ribonuclease H-like superfamily/Ribonuclease H"/>
    <property type="match status" value="1"/>
</dbReference>
<evidence type="ECO:0000259" key="3">
    <source>
        <dbReference type="Pfam" id="PF07727"/>
    </source>
</evidence>
<organism evidence="4 5">
    <name type="scientific">Marchantia polymorpha subsp. ruderalis</name>
    <dbReference type="NCBI Taxonomy" id="1480154"/>
    <lineage>
        <taxon>Eukaryota</taxon>
        <taxon>Viridiplantae</taxon>
        <taxon>Streptophyta</taxon>
        <taxon>Embryophyta</taxon>
        <taxon>Marchantiophyta</taxon>
        <taxon>Marchantiopsida</taxon>
        <taxon>Marchantiidae</taxon>
        <taxon>Marchantiales</taxon>
        <taxon>Marchantiaceae</taxon>
        <taxon>Marchantia</taxon>
    </lineage>
</organism>
<comment type="caution">
    <text evidence="4">The sequence shown here is derived from an EMBL/GenBank/DDBJ whole genome shotgun (WGS) entry which is preliminary data.</text>
</comment>
<dbReference type="InterPro" id="IPR036397">
    <property type="entry name" value="RNaseH_sf"/>
</dbReference>
<dbReference type="Pfam" id="PF14223">
    <property type="entry name" value="Retrotran_gag_2"/>
    <property type="match status" value="1"/>
</dbReference>
<proteinExistence type="predicted"/>
<dbReference type="InterPro" id="IPR039537">
    <property type="entry name" value="Retrotran_Ty1/copia-like"/>
</dbReference>
<evidence type="ECO:0000313" key="5">
    <source>
        <dbReference type="Proteomes" id="UP000077202"/>
    </source>
</evidence>
<reference evidence="4" key="1">
    <citation type="submission" date="2016-03" db="EMBL/GenBank/DDBJ databases">
        <title>Mechanisms controlling the formation of the plant cell surface in tip-growing cells are functionally conserved among land plants.</title>
        <authorList>
            <person name="Honkanen S."/>
            <person name="Jones V.A."/>
            <person name="Morieri G."/>
            <person name="Champion C."/>
            <person name="Hetherington A.J."/>
            <person name="Kelly S."/>
            <person name="Saint-Marcoux D."/>
            <person name="Proust H."/>
            <person name="Prescott H."/>
            <person name="Dolan L."/>
        </authorList>
    </citation>
    <scope>NUCLEOTIDE SEQUENCE [LARGE SCALE GENOMIC DNA]</scope>
    <source>
        <tissue evidence="4">Whole gametophyte</tissue>
    </source>
</reference>
<dbReference type="PANTHER" id="PTHR42648">
    <property type="entry name" value="TRANSPOSASE, PUTATIVE-RELATED"/>
    <property type="match status" value="1"/>
</dbReference>
<accession>A0A176WG15</accession>
<feature type="domain" description="Reverse transcriptase Ty1/copia-type" evidence="3">
    <location>
        <begin position="289"/>
        <end position="350"/>
    </location>
</feature>
<dbReference type="EMBL" id="LVLJ01001012">
    <property type="protein sequence ID" value="OAE31541.1"/>
    <property type="molecule type" value="Genomic_DNA"/>
</dbReference>
<dbReference type="AlphaFoldDB" id="A0A176WG15"/>
<evidence type="ECO:0000256" key="1">
    <source>
        <dbReference type="ARBA" id="ARBA00022723"/>
    </source>
</evidence>
<dbReference type="SUPFAM" id="SSF56672">
    <property type="entry name" value="DNA/RNA polymerases"/>
    <property type="match status" value="1"/>
</dbReference>
<keyword evidence="5" id="KW-1185">Reference proteome</keyword>
<dbReference type="GO" id="GO:0016787">
    <property type="term" value="F:hydrolase activity"/>
    <property type="evidence" value="ECO:0007669"/>
    <property type="project" value="UniProtKB-KW"/>
</dbReference>
<protein>
    <recommendedName>
        <fullName evidence="3">Reverse transcriptase Ty1/copia-type domain-containing protein</fullName>
    </recommendedName>
</protein>
<dbReference type="InterPro" id="IPR013103">
    <property type="entry name" value="RVT_2"/>
</dbReference>
<sequence>MHLRDALYSLKKRLGDTMSQHITKFCLLLNQLAAIGRTIPEEEAYICLLRILPPEYSSFVHSMRTLHVSSTQSLNASILHEESHLQEEELANGMAALYTAPKHGWTSTPNIANGRHSGATQHMAYNKNDFMSYTELPSEEFEYLGDDSRQPIQVSDTEEQNTIPVNSVSDAGEQNTYQWHLKLDHMSLQKILQMKQHHMYTIPDILEQNGVAENRTLIDVVVAMLSHSGLPHGYWGEAIHTTVYLQNRSPSKALLNDKTTHELWHGHKPDLHHLQVFGCTAFAHIEKGHREMFSHVVNMTSMRVLMALAAQHNLELHHMDVKTAFLNGRLDEEVYMALPEGLNIPSKKNMVSLYVDDCVLVSDSLRLFTKIKEKLETEFKMVDLEEIHHCLGMQVDRNCEEGWIRIFQPRYLVEKLARFNMTDSKPIDTPMEPGLKLSVLDSPKSMGESEEMKDVSYQAVVGSLMWAMVCTRPYISFAVNDVAQFMSNLGLTHWKVVKRIFRYLKGTLDFGLVGLTSNPV</sequence>
<dbReference type="GO" id="GO:0003676">
    <property type="term" value="F:nucleic acid binding"/>
    <property type="evidence" value="ECO:0007669"/>
    <property type="project" value="InterPro"/>
</dbReference>
<dbReference type="GO" id="GO:0046872">
    <property type="term" value="F:metal ion binding"/>
    <property type="evidence" value="ECO:0007669"/>
    <property type="project" value="UniProtKB-KW"/>
</dbReference>